<evidence type="ECO:0000256" key="5">
    <source>
        <dbReference type="ARBA" id="ARBA00022763"/>
    </source>
</evidence>
<dbReference type="GO" id="GO:0008270">
    <property type="term" value="F:zinc ion binding"/>
    <property type="evidence" value="ECO:0007669"/>
    <property type="project" value="UniProtKB-KW"/>
</dbReference>
<dbReference type="GO" id="GO:0003684">
    <property type="term" value="F:damaged DNA binding"/>
    <property type="evidence" value="ECO:0007669"/>
    <property type="project" value="InterPro"/>
</dbReference>
<dbReference type="SUPFAM" id="SSF57716">
    <property type="entry name" value="Glucocorticoid receptor-like (DNA-binding domain)"/>
    <property type="match status" value="1"/>
</dbReference>
<comment type="catalytic activity">
    <reaction evidence="1">
        <text>Hydrolysis of DNA containing ring-opened 7-methylguanine residues, releasing 2,6-diamino-4-hydroxy-5-(N-methyl)formamidopyrimidine.</text>
        <dbReference type="EC" id="3.2.2.23"/>
    </reaction>
</comment>
<keyword evidence="12" id="KW-0511">Multifunctional enzyme</keyword>
<evidence type="ECO:0000256" key="12">
    <source>
        <dbReference type="ARBA" id="ARBA00023268"/>
    </source>
</evidence>
<dbReference type="EMBL" id="KT624200">
    <property type="protein sequence ID" value="AMM44965.1"/>
    <property type="molecule type" value="Genomic_DNA"/>
</dbReference>
<reference evidence="17 18" key="1">
    <citation type="submission" date="2015-08" db="EMBL/GenBank/DDBJ databases">
        <authorList>
            <person name="Babu N.S."/>
            <person name="Beckwith C.J."/>
            <person name="Beseler K.G."/>
            <person name="Brison A."/>
            <person name="Carone J.V."/>
            <person name="Caskin T.P."/>
            <person name="Diamond M."/>
            <person name="Durham M.E."/>
            <person name="Foxe J.M."/>
            <person name="Go M."/>
            <person name="Henderson B.A."/>
            <person name="Jones I.B."/>
            <person name="McGettigan J.A."/>
            <person name="Micheletti S.J."/>
            <person name="Nasrallah M.E."/>
            <person name="Ortiz D."/>
            <person name="Piller C.R."/>
            <person name="Privatt S.R."/>
            <person name="Schneider S.L."/>
            <person name="Sharp S."/>
            <person name="Smith T.C."/>
            <person name="Stanton J.D."/>
            <person name="Ullery H.E."/>
            <person name="Wilson R.J."/>
            <person name="Serrano M.G."/>
            <person name="Buck G."/>
            <person name="Lee V."/>
            <person name="Wang Y."/>
            <person name="Carvalho R."/>
            <person name="Voegtly L."/>
            <person name="Shi R."/>
            <person name="Duckworth R."/>
            <person name="Johnson A."/>
            <person name="Loviza R."/>
            <person name="Walstead R."/>
            <person name="Shah Z."/>
            <person name="Kiflezghi M."/>
            <person name="Wade K."/>
            <person name="Ball S.L."/>
            <person name="Bradley K.W."/>
            <person name="Asai D.J."/>
            <person name="Bowman C.A."/>
            <person name="Russell D.A."/>
            <person name="Pope W.H."/>
            <person name="Jacobs-Sera D."/>
            <person name="Hendrix R.W."/>
            <person name="Hatfull G.F."/>
        </authorList>
    </citation>
    <scope>NUCLEOTIDE SEQUENCE [LARGE SCALE GENOMIC DNA]</scope>
</reference>
<dbReference type="KEGG" id="vg:29125334"/>
<evidence type="ECO:0000256" key="2">
    <source>
        <dbReference type="ARBA" id="ARBA00001947"/>
    </source>
</evidence>
<evidence type="ECO:0000256" key="14">
    <source>
        <dbReference type="ARBA" id="ARBA00044632"/>
    </source>
</evidence>
<evidence type="ECO:0000256" key="6">
    <source>
        <dbReference type="ARBA" id="ARBA00022771"/>
    </source>
</evidence>
<keyword evidence="8" id="KW-0862">Zinc</keyword>
<protein>
    <submittedName>
        <fullName evidence="17">Formamidopyrimidine-DNA glycosylase</fullName>
    </submittedName>
</protein>
<dbReference type="PROSITE" id="PS51066">
    <property type="entry name" value="ZF_FPG_2"/>
    <property type="match status" value="1"/>
</dbReference>
<dbReference type="InterPro" id="IPR000214">
    <property type="entry name" value="Znf_DNA_glyclase/AP_lyase"/>
</dbReference>
<dbReference type="OrthoDB" id="9330at10239"/>
<evidence type="ECO:0000313" key="17">
    <source>
        <dbReference type="EMBL" id="AMM44965.1"/>
    </source>
</evidence>
<dbReference type="Pfam" id="PF01149">
    <property type="entry name" value="Fapy_DNA_glyco"/>
    <property type="match status" value="1"/>
</dbReference>
<evidence type="ECO:0000256" key="10">
    <source>
        <dbReference type="ARBA" id="ARBA00023204"/>
    </source>
</evidence>
<dbReference type="SMART" id="SM01232">
    <property type="entry name" value="H2TH"/>
    <property type="match status" value="1"/>
</dbReference>
<keyword evidence="11" id="KW-0456">Lyase</keyword>
<sequence length="309" mass="34630">MVEVILAHPARMNGEVDILGGHQEMPEIIEAQMLVDGLQQVVGRTITKVEKLDTNNIINNEDEFKEFVEGSTITVVFRVGKRPCLVLNKGGENQDNPDMLGESRVVDIFLSMAGALMIDKEHKNSRVKFTLDNGQVIYYVDGRKWGRMTLRTSEQWEKKFKTSAVDALKASDEELAKRLLEVKDKDRSMKAILMDQGIIIGLGNVYAQEALHDAGIHPQRLLKDVSPTELDKLGTEIKVMLEESYKLGGLSMKDYLHVDGSLGEAFNITKVYRKKKCGTCGGRVDKIRQGGRSTYYCSKCQPMEVMTNA</sequence>
<dbReference type="Gene3D" id="3.20.190.10">
    <property type="entry name" value="MutM-like, N-terminal"/>
    <property type="match status" value="1"/>
</dbReference>
<keyword evidence="10" id="KW-0234">DNA repair</keyword>
<evidence type="ECO:0000256" key="8">
    <source>
        <dbReference type="ARBA" id="ARBA00022833"/>
    </source>
</evidence>
<dbReference type="Pfam" id="PF06831">
    <property type="entry name" value="H2TH"/>
    <property type="match status" value="1"/>
</dbReference>
<dbReference type="PROSITE" id="PS01242">
    <property type="entry name" value="ZF_FPG_1"/>
    <property type="match status" value="1"/>
</dbReference>
<dbReference type="PROSITE" id="PS51068">
    <property type="entry name" value="FPG_CAT"/>
    <property type="match status" value="1"/>
</dbReference>
<dbReference type="SUPFAM" id="SSF46946">
    <property type="entry name" value="S13-like H2TH domain"/>
    <property type="match status" value="1"/>
</dbReference>
<dbReference type="InterPro" id="IPR035937">
    <property type="entry name" value="FPG_N"/>
</dbReference>
<accession>A0A127AWE5</accession>
<dbReference type="Gene3D" id="1.10.8.50">
    <property type="match status" value="1"/>
</dbReference>
<evidence type="ECO:0000256" key="1">
    <source>
        <dbReference type="ARBA" id="ARBA00001668"/>
    </source>
</evidence>
<keyword evidence="7" id="KW-0378">Hydrolase</keyword>
<evidence type="ECO:0000256" key="9">
    <source>
        <dbReference type="ARBA" id="ARBA00023125"/>
    </source>
</evidence>
<dbReference type="InterPro" id="IPR010979">
    <property type="entry name" value="Ribosomal_uS13-like_H2TH"/>
</dbReference>
<organism evidence="17 18">
    <name type="scientific">Bacillus phage SP-15</name>
    <dbReference type="NCBI Taxonomy" id="1792032"/>
    <lineage>
        <taxon>Viruses</taxon>
        <taxon>Duplodnaviria</taxon>
        <taxon>Heunggongvirae</taxon>
        <taxon>Uroviricota</taxon>
        <taxon>Caudoviricetes</taxon>
        <taxon>Thornevirus</taxon>
        <taxon>Thornevirus SP15</taxon>
    </lineage>
</organism>
<dbReference type="InterPro" id="IPR012319">
    <property type="entry name" value="FPG_cat"/>
</dbReference>
<dbReference type="GO" id="GO:0006284">
    <property type="term" value="P:base-excision repair"/>
    <property type="evidence" value="ECO:0007669"/>
    <property type="project" value="InterPro"/>
</dbReference>
<proteinExistence type="inferred from homology"/>
<dbReference type="Pfam" id="PF06827">
    <property type="entry name" value="zf-FPG_IleRS"/>
    <property type="match status" value="1"/>
</dbReference>
<evidence type="ECO:0000256" key="3">
    <source>
        <dbReference type="ARBA" id="ARBA00009409"/>
    </source>
</evidence>
<keyword evidence="4" id="KW-0479">Metal-binding</keyword>
<keyword evidence="6" id="KW-0863">Zinc-finger</keyword>
<evidence type="ECO:0000256" key="7">
    <source>
        <dbReference type="ARBA" id="ARBA00022801"/>
    </source>
</evidence>
<feature type="domain" description="Formamidopyrimidine-DNA glycosylase catalytic" evidence="16">
    <location>
        <begin position="26"/>
        <end position="146"/>
    </location>
</feature>
<name>A0A127AWE5_9CAUD</name>
<comment type="similarity">
    <text evidence="3">Belongs to the FPG family.</text>
</comment>
<evidence type="ECO:0000256" key="13">
    <source>
        <dbReference type="ARBA" id="ARBA00023295"/>
    </source>
</evidence>
<keyword evidence="13" id="KW-0326">Glycosidase</keyword>
<evidence type="ECO:0000256" key="11">
    <source>
        <dbReference type="ARBA" id="ARBA00023239"/>
    </source>
</evidence>
<evidence type="ECO:0000259" key="16">
    <source>
        <dbReference type="PROSITE" id="PS51068"/>
    </source>
</evidence>
<dbReference type="SMART" id="SM00898">
    <property type="entry name" value="Fapy_DNA_glyco"/>
    <property type="match status" value="1"/>
</dbReference>
<dbReference type="SUPFAM" id="SSF81624">
    <property type="entry name" value="N-terminal domain of MutM-like DNA repair proteins"/>
    <property type="match status" value="1"/>
</dbReference>
<evidence type="ECO:0000256" key="4">
    <source>
        <dbReference type="ARBA" id="ARBA00022723"/>
    </source>
</evidence>
<dbReference type="InterPro" id="IPR010663">
    <property type="entry name" value="Znf_FPG/IleRS"/>
</dbReference>
<dbReference type="InterPro" id="IPR015887">
    <property type="entry name" value="DNA_glyclase_Znf_dom_DNA_BS"/>
</dbReference>
<evidence type="ECO:0000259" key="15">
    <source>
        <dbReference type="PROSITE" id="PS51066"/>
    </source>
</evidence>
<dbReference type="GeneID" id="29125334"/>
<comment type="catalytic activity">
    <reaction evidence="14">
        <text>2'-deoxyribonucleotide-(2'-deoxyribose 5'-phosphate)-2'-deoxyribonucleotide-DNA = a 3'-end 2'-deoxyribonucleotide-(2,3-dehydro-2,3-deoxyribose 5'-phosphate)-DNA + a 5'-end 5'-phospho-2'-deoxyribonucleoside-DNA + H(+)</text>
        <dbReference type="Rhea" id="RHEA:66592"/>
        <dbReference type="Rhea" id="RHEA-COMP:13180"/>
        <dbReference type="Rhea" id="RHEA-COMP:16897"/>
        <dbReference type="Rhea" id="RHEA-COMP:17067"/>
        <dbReference type="ChEBI" id="CHEBI:15378"/>
        <dbReference type="ChEBI" id="CHEBI:136412"/>
        <dbReference type="ChEBI" id="CHEBI:157695"/>
        <dbReference type="ChEBI" id="CHEBI:167181"/>
        <dbReference type="EC" id="4.2.99.18"/>
    </reaction>
</comment>
<comment type="cofactor">
    <cofactor evidence="2">
        <name>Zn(2+)</name>
        <dbReference type="ChEBI" id="CHEBI:29105"/>
    </cofactor>
</comment>
<keyword evidence="5" id="KW-0227">DNA damage</keyword>
<feature type="domain" description="FPG-type" evidence="15">
    <location>
        <begin position="270"/>
        <end position="302"/>
    </location>
</feature>
<evidence type="ECO:0000313" key="18">
    <source>
        <dbReference type="Proteomes" id="UP000203261"/>
    </source>
</evidence>
<dbReference type="InterPro" id="IPR015886">
    <property type="entry name" value="H2TH_FPG"/>
</dbReference>
<dbReference type="GO" id="GO:0140078">
    <property type="term" value="F:class I DNA-(apurinic or apyrimidinic site) endonuclease activity"/>
    <property type="evidence" value="ECO:0007669"/>
    <property type="project" value="UniProtKB-EC"/>
</dbReference>
<keyword evidence="18" id="KW-1185">Reference proteome</keyword>
<dbReference type="Proteomes" id="UP000203261">
    <property type="component" value="Segment"/>
</dbReference>
<dbReference type="PANTHER" id="PTHR22993">
    <property type="entry name" value="FORMAMIDOPYRIMIDINE-DNA GLYCOSYLASE"/>
    <property type="match status" value="1"/>
</dbReference>
<gene>
    <name evidence="17" type="ORF">SP15_167</name>
</gene>
<dbReference type="GO" id="GO:0034039">
    <property type="term" value="F:8-oxo-7,8-dihydroguanine DNA N-glycosylase activity"/>
    <property type="evidence" value="ECO:0007669"/>
    <property type="project" value="TreeGrafter"/>
</dbReference>
<dbReference type="PANTHER" id="PTHR22993:SF9">
    <property type="entry name" value="FORMAMIDOPYRIMIDINE-DNA GLYCOSYLASE"/>
    <property type="match status" value="1"/>
</dbReference>
<keyword evidence="9" id="KW-0238">DNA-binding</keyword>
<dbReference type="FunFam" id="1.10.8.50:FF:000003">
    <property type="entry name" value="Formamidopyrimidine-DNA glycosylase"/>
    <property type="match status" value="1"/>
</dbReference>
<dbReference type="RefSeq" id="YP_009302554.1">
    <property type="nucleotide sequence ID" value="NC_031245.1"/>
</dbReference>